<comment type="caution">
    <text evidence="7">The sequence shown here is derived from an EMBL/GenBank/DDBJ whole genome shotgun (WGS) entry which is preliminary data.</text>
</comment>
<protein>
    <recommendedName>
        <fullName evidence="3">Alpha-amylase</fullName>
        <ecNumber evidence="3">3.2.1.1</ecNumber>
    </recommendedName>
</protein>
<name>A0A2P7RE33_9GAMM</name>
<dbReference type="InterPro" id="IPR017853">
    <property type="entry name" value="GH"/>
</dbReference>
<keyword evidence="3" id="KW-0119">Carbohydrate metabolism</keyword>
<dbReference type="SUPFAM" id="SSF51445">
    <property type="entry name" value="(Trans)glycosidases"/>
    <property type="match status" value="1"/>
</dbReference>
<dbReference type="CDD" id="cd11339">
    <property type="entry name" value="AmyAc_bac_CMD_like_2"/>
    <property type="match status" value="1"/>
</dbReference>
<dbReference type="AlphaFoldDB" id="A0A2P7RE33"/>
<dbReference type="Pfam" id="PF00128">
    <property type="entry name" value="Alpha-amylase"/>
    <property type="match status" value="1"/>
</dbReference>
<dbReference type="GO" id="GO:0005975">
    <property type="term" value="P:carbohydrate metabolic process"/>
    <property type="evidence" value="ECO:0007669"/>
    <property type="project" value="InterPro"/>
</dbReference>
<evidence type="ECO:0000256" key="3">
    <source>
        <dbReference type="RuleBase" id="RU361134"/>
    </source>
</evidence>
<accession>A0A2P7RE33</accession>
<feature type="domain" description="Glycosyl hydrolase family 13 catalytic" evidence="6">
    <location>
        <begin position="42"/>
        <end position="484"/>
    </location>
</feature>
<comment type="similarity">
    <text evidence="1 2">Belongs to the glycosyl hydrolase 13 family.</text>
</comment>
<dbReference type="GO" id="GO:0043169">
    <property type="term" value="F:cation binding"/>
    <property type="evidence" value="ECO:0007669"/>
    <property type="project" value="InterPro"/>
</dbReference>
<comment type="catalytic activity">
    <reaction evidence="3">
        <text>Endohydrolysis of (1-&gt;4)-alpha-D-glucosidic linkages in polysaccharides containing three or more (1-&gt;4)-alpha-linked D-glucose units.</text>
        <dbReference type="EC" id="3.2.1.1"/>
    </reaction>
</comment>
<keyword evidence="8" id="KW-1185">Reference proteome</keyword>
<gene>
    <name evidence="7" type="ORF">C7I36_01210</name>
</gene>
<evidence type="ECO:0000256" key="4">
    <source>
        <dbReference type="SAM" id="MobiDB-lite"/>
    </source>
</evidence>
<dbReference type="Gene3D" id="2.60.40.1180">
    <property type="entry name" value="Golgi alpha-mannosidase II"/>
    <property type="match status" value="1"/>
</dbReference>
<dbReference type="SMART" id="SM00642">
    <property type="entry name" value="Aamy"/>
    <property type="match status" value="1"/>
</dbReference>
<dbReference type="InterPro" id="IPR013780">
    <property type="entry name" value="Glyco_hydro_b"/>
</dbReference>
<sequence>MNRTVLAMALGAILATPALADSQPRTLFDSPRHDIEDEVFYFVLPDRFHDGNPDNNQGDPNDPHAFGGHDPADKGMFHGGDIAGLQQKLDYLEGLGITAIWLTPILKNKAVQGDSAGYHGYWTLDFTRLDPHFGSNEEMKDFIAAAHERGIKIFFDIIVNHTADVIKYRECHQENGAYLPGLNGCEYRSRERVAAGEGYTPFIPAGEENAKAPAWLNEPRFYHNQGDSSFSGEDSLYGDFFGLDDLDTGNPEVVAGMIDIFTGLIDEWRPDGFRLDTVKHVDADFWRAFAPAVLDHARDSAGIEHFTMFGEVFSSDPRELSFYTRSAGIPTVLDFGFQAAAAAALAGQGGASALAALFEQDDRYNHAGGSANQLLNFLGNHDIGRFGHFLQAGGEPDDAKLLARYRLANALLFFSRGVPVIYYGDEQGFTGEGGDKDARQNMFPSRVASYNAGRLIGTTATTADDNFDPSHPLYRDIAGLSALYREHPVLRRGIQLARPNSDDSDRVLTFSRVDLAEGVEYLLAFNLADEALSLTLPAAGHYRPITGEAAPREHQGELQLTLAPLQFAILKAEGIAPSPVAEPVLSGVAPGARTSGLLELEVTAGALAGQALPQYQVRFEASLDGGDFETLAVDNNAPYRLYWDTGALAEGTEVTLRASLSNLVAPPRQAEVSFILDGRSPRLELSYANPHDLPELLLYDEAGGMTLLRDADAATPGFQAAFDWGEAARRTLVFARLDREGGATVLEQPLLLERERVIAASREDDAGGLVATLPLEDESRPLLERVAEPLAAELHFRGGANDWGLSPLAAVAPGTYAGTIRARAGVSEFKFADASWGLLNLGAPLTATGLSAGGNPGNLRYHFAQDGDYQLTLWRARDPGGREYYLPLLEPAAE</sequence>
<dbReference type="RefSeq" id="WP_106451921.1">
    <property type="nucleotide sequence ID" value="NZ_PXYH01000001.1"/>
</dbReference>
<keyword evidence="3" id="KW-0378">Hydrolase</keyword>
<feature type="chain" id="PRO_5015167379" description="Alpha-amylase" evidence="5">
    <location>
        <begin position="21"/>
        <end position="894"/>
    </location>
</feature>
<evidence type="ECO:0000256" key="5">
    <source>
        <dbReference type="SAM" id="SignalP"/>
    </source>
</evidence>
<dbReference type="PANTHER" id="PTHR10357:SF209">
    <property type="entry name" value="PERIPLASMIC ALPHA-AMYLASE"/>
    <property type="match status" value="1"/>
</dbReference>
<feature type="region of interest" description="Disordered" evidence="4">
    <location>
        <begin position="51"/>
        <end position="71"/>
    </location>
</feature>
<evidence type="ECO:0000256" key="1">
    <source>
        <dbReference type="ARBA" id="ARBA00008061"/>
    </source>
</evidence>
<keyword evidence="5" id="KW-0732">Signal</keyword>
<dbReference type="OrthoDB" id="9805159at2"/>
<evidence type="ECO:0000313" key="7">
    <source>
        <dbReference type="EMBL" id="PSJ48470.1"/>
    </source>
</evidence>
<keyword evidence="3" id="KW-0326">Glycosidase</keyword>
<dbReference type="EC" id="3.2.1.1" evidence="3"/>
<evidence type="ECO:0000256" key="2">
    <source>
        <dbReference type="RuleBase" id="RU003615"/>
    </source>
</evidence>
<dbReference type="InterPro" id="IPR006046">
    <property type="entry name" value="Alpha_amylase"/>
</dbReference>
<feature type="signal peptide" evidence="5">
    <location>
        <begin position="1"/>
        <end position="20"/>
    </location>
</feature>
<dbReference type="InterPro" id="IPR006047">
    <property type="entry name" value="GH13_cat_dom"/>
</dbReference>
<dbReference type="EMBL" id="PXYH01000001">
    <property type="protein sequence ID" value="PSJ48470.1"/>
    <property type="molecule type" value="Genomic_DNA"/>
</dbReference>
<dbReference type="PANTHER" id="PTHR10357">
    <property type="entry name" value="ALPHA-AMYLASE FAMILY MEMBER"/>
    <property type="match status" value="1"/>
</dbReference>
<organism evidence="7 8">
    <name type="scientific">Zobellella taiwanensis</name>
    <dbReference type="NCBI Taxonomy" id="347535"/>
    <lineage>
        <taxon>Bacteria</taxon>
        <taxon>Pseudomonadati</taxon>
        <taxon>Pseudomonadota</taxon>
        <taxon>Gammaproteobacteria</taxon>
        <taxon>Aeromonadales</taxon>
        <taxon>Aeromonadaceae</taxon>
        <taxon>Zobellella</taxon>
    </lineage>
</organism>
<proteinExistence type="inferred from homology"/>
<dbReference type="Gene3D" id="3.20.20.80">
    <property type="entry name" value="Glycosidases"/>
    <property type="match status" value="1"/>
</dbReference>
<dbReference type="PRINTS" id="PR00110">
    <property type="entry name" value="ALPHAAMYLASE"/>
</dbReference>
<evidence type="ECO:0000313" key="8">
    <source>
        <dbReference type="Proteomes" id="UP000242181"/>
    </source>
</evidence>
<evidence type="ECO:0000259" key="6">
    <source>
        <dbReference type="SMART" id="SM00642"/>
    </source>
</evidence>
<dbReference type="SUPFAM" id="SSF51011">
    <property type="entry name" value="Glycosyl hydrolase domain"/>
    <property type="match status" value="1"/>
</dbReference>
<dbReference type="Proteomes" id="UP000242181">
    <property type="component" value="Unassembled WGS sequence"/>
</dbReference>
<reference evidence="7 8" key="1">
    <citation type="submission" date="2018-03" db="EMBL/GenBank/DDBJ databases">
        <title>The draft genome of Zobellella taiwanensis JCM 13381.</title>
        <authorList>
            <person name="Liu L."/>
            <person name="Li L."/>
            <person name="Wang T."/>
            <person name="Zhang X."/>
            <person name="Liang L."/>
        </authorList>
    </citation>
    <scope>NUCLEOTIDE SEQUENCE [LARGE SCALE GENOMIC DNA]</scope>
    <source>
        <strain evidence="7 8">JCM 13381</strain>
    </source>
</reference>
<dbReference type="GO" id="GO:0004556">
    <property type="term" value="F:alpha-amylase activity"/>
    <property type="evidence" value="ECO:0007669"/>
    <property type="project" value="UniProtKB-UniRule"/>
</dbReference>